<gene>
    <name evidence="1" type="ORF">L6452_19270</name>
</gene>
<keyword evidence="2" id="KW-1185">Reference proteome</keyword>
<evidence type="ECO:0000313" key="2">
    <source>
        <dbReference type="Proteomes" id="UP001055879"/>
    </source>
</evidence>
<dbReference type="Proteomes" id="UP001055879">
    <property type="component" value="Linkage Group LG06"/>
</dbReference>
<dbReference type="EMBL" id="CM042052">
    <property type="protein sequence ID" value="KAI3718401.1"/>
    <property type="molecule type" value="Genomic_DNA"/>
</dbReference>
<evidence type="ECO:0000313" key="1">
    <source>
        <dbReference type="EMBL" id="KAI3718401.1"/>
    </source>
</evidence>
<sequence length="75" mass="8192">MDGLYINKQTIGNDAIRSASMDGLYINKQCSLPNSPLPFSPIPTTGNSSISLSHTPTHPLSLSIYTYSTISKDYR</sequence>
<accession>A0ACB9B842</accession>
<reference evidence="1 2" key="2">
    <citation type="journal article" date="2022" name="Mol. Ecol. Resour.">
        <title>The genomes of chicory, endive, great burdock and yacon provide insights into Asteraceae paleo-polyploidization history and plant inulin production.</title>
        <authorList>
            <person name="Fan W."/>
            <person name="Wang S."/>
            <person name="Wang H."/>
            <person name="Wang A."/>
            <person name="Jiang F."/>
            <person name="Liu H."/>
            <person name="Zhao H."/>
            <person name="Xu D."/>
            <person name="Zhang Y."/>
        </authorList>
    </citation>
    <scope>NUCLEOTIDE SEQUENCE [LARGE SCALE GENOMIC DNA]</scope>
    <source>
        <strain evidence="2">cv. Niubang</strain>
    </source>
</reference>
<name>A0ACB9B842_ARCLA</name>
<reference evidence="2" key="1">
    <citation type="journal article" date="2022" name="Mol. Ecol. Resour.">
        <title>The genomes of chicory, endive, great burdock and yacon provide insights into Asteraceae palaeo-polyploidization history and plant inulin production.</title>
        <authorList>
            <person name="Fan W."/>
            <person name="Wang S."/>
            <person name="Wang H."/>
            <person name="Wang A."/>
            <person name="Jiang F."/>
            <person name="Liu H."/>
            <person name="Zhao H."/>
            <person name="Xu D."/>
            <person name="Zhang Y."/>
        </authorList>
    </citation>
    <scope>NUCLEOTIDE SEQUENCE [LARGE SCALE GENOMIC DNA]</scope>
    <source>
        <strain evidence="2">cv. Niubang</strain>
    </source>
</reference>
<organism evidence="1 2">
    <name type="scientific">Arctium lappa</name>
    <name type="common">Greater burdock</name>
    <name type="synonym">Lappa major</name>
    <dbReference type="NCBI Taxonomy" id="4217"/>
    <lineage>
        <taxon>Eukaryota</taxon>
        <taxon>Viridiplantae</taxon>
        <taxon>Streptophyta</taxon>
        <taxon>Embryophyta</taxon>
        <taxon>Tracheophyta</taxon>
        <taxon>Spermatophyta</taxon>
        <taxon>Magnoliopsida</taxon>
        <taxon>eudicotyledons</taxon>
        <taxon>Gunneridae</taxon>
        <taxon>Pentapetalae</taxon>
        <taxon>asterids</taxon>
        <taxon>campanulids</taxon>
        <taxon>Asterales</taxon>
        <taxon>Asteraceae</taxon>
        <taxon>Carduoideae</taxon>
        <taxon>Cardueae</taxon>
        <taxon>Arctiinae</taxon>
        <taxon>Arctium</taxon>
    </lineage>
</organism>
<comment type="caution">
    <text evidence="1">The sequence shown here is derived from an EMBL/GenBank/DDBJ whole genome shotgun (WGS) entry which is preliminary data.</text>
</comment>
<proteinExistence type="predicted"/>
<protein>
    <submittedName>
        <fullName evidence="1">Uncharacterized protein</fullName>
    </submittedName>
</protein>